<dbReference type="Proteomes" id="UP001355206">
    <property type="component" value="Unassembled WGS sequence"/>
</dbReference>
<organism evidence="1 2">
    <name type="scientific">Methylobacterium oryzae</name>
    <dbReference type="NCBI Taxonomy" id="334852"/>
    <lineage>
        <taxon>Bacteria</taxon>
        <taxon>Pseudomonadati</taxon>
        <taxon>Pseudomonadota</taxon>
        <taxon>Alphaproteobacteria</taxon>
        <taxon>Hyphomicrobiales</taxon>
        <taxon>Methylobacteriaceae</taxon>
        <taxon>Methylobacterium</taxon>
    </lineage>
</organism>
<dbReference type="RefSeq" id="WP_091784783.1">
    <property type="nucleotide sequence ID" value="NZ_MLCA01000002.1"/>
</dbReference>
<accession>A0ABU7TM69</accession>
<gene>
    <name evidence="1" type="ORF">MOTC310_08800</name>
</gene>
<name>A0ABU7TM69_9HYPH</name>
<protein>
    <submittedName>
        <fullName evidence="1">Uncharacterized protein</fullName>
    </submittedName>
</protein>
<proteinExistence type="predicted"/>
<sequence length="231" mass="24534">MPYPKSSIVDWDNSDYRFASPYGLVRLTLAGGAEIIPVGQSMVNMTWTVLQYLDVGDVPSNEYIIESSGSWTSVNDNALVRTSSGHPCTPACVGMNAIVVTLTDGQRLALYDLAGNFMKTTNPPGGNIPVDWTGTSWDVPSTGVDGAFFHVQSHDLIVRADGYDKIVPATFDMGMTWVNTYIPSNPNSPPPTGYVPPANGGVAAPAPVAPPAQNGNAFLVGISVWSPVFLI</sequence>
<evidence type="ECO:0000313" key="1">
    <source>
        <dbReference type="EMBL" id="MEE7490571.1"/>
    </source>
</evidence>
<evidence type="ECO:0000313" key="2">
    <source>
        <dbReference type="Proteomes" id="UP001355206"/>
    </source>
</evidence>
<dbReference type="EMBL" id="MLCA01000002">
    <property type="protein sequence ID" value="MEE7490571.1"/>
    <property type="molecule type" value="Genomic_DNA"/>
</dbReference>
<keyword evidence="2" id="KW-1185">Reference proteome</keyword>
<reference evidence="1 2" key="1">
    <citation type="journal article" date="2012" name="Genet. Mol. Biol.">
        <title>Analysis of 16S rRNA and mxaF genes revealing insights into Methylobacterium niche-specific plant association.</title>
        <authorList>
            <person name="Dourado M.N."/>
            <person name="Andreote F.D."/>
            <person name="Dini-Andreote F."/>
            <person name="Conti R."/>
            <person name="Araujo J.M."/>
            <person name="Araujo W.L."/>
        </authorList>
    </citation>
    <scope>NUCLEOTIDE SEQUENCE [LARGE SCALE GENOMIC DNA]</scope>
    <source>
        <strain evidence="1 2">TC3-10</strain>
    </source>
</reference>
<comment type="caution">
    <text evidence="1">The sequence shown here is derived from an EMBL/GenBank/DDBJ whole genome shotgun (WGS) entry which is preliminary data.</text>
</comment>